<proteinExistence type="predicted"/>
<reference evidence="2" key="1">
    <citation type="submission" date="2020-11" db="EMBL/GenBank/DDBJ databases">
        <authorList>
            <consortium name="DOE Joint Genome Institute"/>
            <person name="Ahrendt S."/>
            <person name="Riley R."/>
            <person name="Andreopoulos W."/>
            <person name="Labutti K."/>
            <person name="Pangilinan J."/>
            <person name="Ruiz-Duenas F.J."/>
            <person name="Barrasa J.M."/>
            <person name="Sanchez-Garcia M."/>
            <person name="Camarero S."/>
            <person name="Miyauchi S."/>
            <person name="Serrano A."/>
            <person name="Linde D."/>
            <person name="Babiker R."/>
            <person name="Drula E."/>
            <person name="Ayuso-Fernandez I."/>
            <person name="Pacheco R."/>
            <person name="Padilla G."/>
            <person name="Ferreira P."/>
            <person name="Barriuso J."/>
            <person name="Kellner H."/>
            <person name="Castanera R."/>
            <person name="Alfaro M."/>
            <person name="Ramirez L."/>
            <person name="Pisabarro A.G."/>
            <person name="Kuo A."/>
            <person name="Tritt A."/>
            <person name="Lipzen A."/>
            <person name="He G."/>
            <person name="Yan M."/>
            <person name="Ng V."/>
            <person name="Cullen D."/>
            <person name="Martin F."/>
            <person name="Rosso M.-N."/>
            <person name="Henrissat B."/>
            <person name="Hibbett D."/>
            <person name="Martinez A.T."/>
            <person name="Grigoriev I.V."/>
        </authorList>
    </citation>
    <scope>NUCLEOTIDE SEQUENCE</scope>
    <source>
        <strain evidence="2">CIRM-BRFM 674</strain>
    </source>
</reference>
<evidence type="ECO:0000313" key="2">
    <source>
        <dbReference type="EMBL" id="KAF9470091.1"/>
    </source>
</evidence>
<protein>
    <submittedName>
        <fullName evidence="2">Uncharacterized protein</fullName>
    </submittedName>
</protein>
<organism evidence="2 3">
    <name type="scientific">Pholiota conissans</name>
    <dbReference type="NCBI Taxonomy" id="109636"/>
    <lineage>
        <taxon>Eukaryota</taxon>
        <taxon>Fungi</taxon>
        <taxon>Dikarya</taxon>
        <taxon>Basidiomycota</taxon>
        <taxon>Agaricomycotina</taxon>
        <taxon>Agaricomycetes</taxon>
        <taxon>Agaricomycetidae</taxon>
        <taxon>Agaricales</taxon>
        <taxon>Agaricineae</taxon>
        <taxon>Strophariaceae</taxon>
        <taxon>Pholiota</taxon>
    </lineage>
</organism>
<feature type="compositionally biased region" description="Basic and acidic residues" evidence="1">
    <location>
        <begin position="40"/>
        <end position="52"/>
    </location>
</feature>
<sequence>MTDDAPAWHPPDGRTDALPPIGKLEVTSLRLGGSGNKNGLGEKRRVIVQEVD</sequence>
<keyword evidence="3" id="KW-1185">Reference proteome</keyword>
<comment type="caution">
    <text evidence="2">The sequence shown here is derived from an EMBL/GenBank/DDBJ whole genome shotgun (WGS) entry which is preliminary data.</text>
</comment>
<feature type="region of interest" description="Disordered" evidence="1">
    <location>
        <begin position="1"/>
        <end position="52"/>
    </location>
</feature>
<dbReference type="EMBL" id="MU156312">
    <property type="protein sequence ID" value="KAF9470091.1"/>
    <property type="molecule type" value="Genomic_DNA"/>
</dbReference>
<dbReference type="Proteomes" id="UP000807469">
    <property type="component" value="Unassembled WGS sequence"/>
</dbReference>
<accession>A0A9P6CKK6</accession>
<evidence type="ECO:0000313" key="3">
    <source>
        <dbReference type="Proteomes" id="UP000807469"/>
    </source>
</evidence>
<name>A0A9P6CKK6_9AGAR</name>
<gene>
    <name evidence="2" type="ORF">BDN70DRAFT_940081</name>
</gene>
<dbReference type="AlphaFoldDB" id="A0A9P6CKK6"/>
<evidence type="ECO:0000256" key="1">
    <source>
        <dbReference type="SAM" id="MobiDB-lite"/>
    </source>
</evidence>